<keyword evidence="4" id="KW-0723">Serine/threonine-protein kinase</keyword>
<dbReference type="PROSITE" id="PS00108">
    <property type="entry name" value="PROTEIN_KINASE_ST"/>
    <property type="match status" value="1"/>
</dbReference>
<dbReference type="GO" id="GO:0004674">
    <property type="term" value="F:protein serine/threonine kinase activity"/>
    <property type="evidence" value="ECO:0007669"/>
    <property type="project" value="UniProtKB-KW"/>
</dbReference>
<dbReference type="Proteomes" id="UP000751190">
    <property type="component" value="Unassembled WGS sequence"/>
</dbReference>
<dbReference type="Gene3D" id="1.10.510.10">
    <property type="entry name" value="Transferase(Phosphotransferase) domain 1"/>
    <property type="match status" value="1"/>
</dbReference>
<dbReference type="InterPro" id="IPR000719">
    <property type="entry name" value="Prot_kinase_dom"/>
</dbReference>
<evidence type="ECO:0000256" key="1">
    <source>
        <dbReference type="ARBA" id="ARBA00022741"/>
    </source>
</evidence>
<comment type="similarity">
    <text evidence="4">Belongs to the protein kinase superfamily.</text>
</comment>
<dbReference type="SUPFAM" id="SSF56112">
    <property type="entry name" value="Protein kinase-like (PK-like)"/>
    <property type="match status" value="1"/>
</dbReference>
<keyword evidence="2 3" id="KW-0067">ATP-binding</keyword>
<dbReference type="PANTHER" id="PTHR44167">
    <property type="entry name" value="OVARIAN-SPECIFIC SERINE/THREONINE-PROTEIN KINASE LOK-RELATED"/>
    <property type="match status" value="1"/>
</dbReference>
<keyword evidence="4" id="KW-0808">Transferase</keyword>
<dbReference type="Gene3D" id="3.30.200.20">
    <property type="entry name" value="Phosphorylase Kinase, domain 1"/>
    <property type="match status" value="1"/>
</dbReference>
<dbReference type="Pfam" id="PF00069">
    <property type="entry name" value="Pkinase"/>
    <property type="match status" value="1"/>
</dbReference>
<keyword evidence="4" id="KW-0418">Kinase</keyword>
<dbReference type="GO" id="GO:0005634">
    <property type="term" value="C:nucleus"/>
    <property type="evidence" value="ECO:0007669"/>
    <property type="project" value="TreeGrafter"/>
</dbReference>
<evidence type="ECO:0000313" key="7">
    <source>
        <dbReference type="EMBL" id="KAG8466298.1"/>
    </source>
</evidence>
<evidence type="ECO:0000256" key="4">
    <source>
        <dbReference type="RuleBase" id="RU000304"/>
    </source>
</evidence>
<keyword evidence="1 3" id="KW-0547">Nucleotide-binding</keyword>
<proteinExistence type="inferred from homology"/>
<evidence type="ECO:0000313" key="8">
    <source>
        <dbReference type="Proteomes" id="UP000751190"/>
    </source>
</evidence>
<dbReference type="PANTHER" id="PTHR44167:SF24">
    <property type="entry name" value="SERINE_THREONINE-PROTEIN KINASE CHK2"/>
    <property type="match status" value="1"/>
</dbReference>
<protein>
    <recommendedName>
        <fullName evidence="6">Protein kinase domain-containing protein</fullName>
    </recommendedName>
</protein>
<dbReference type="OrthoDB" id="193860at2759"/>
<dbReference type="InterPro" id="IPR017441">
    <property type="entry name" value="Protein_kinase_ATP_BS"/>
</dbReference>
<evidence type="ECO:0000256" key="2">
    <source>
        <dbReference type="ARBA" id="ARBA00022840"/>
    </source>
</evidence>
<keyword evidence="8" id="KW-1185">Reference proteome</keyword>
<accession>A0A8J6CG36</accession>
<sequence length="467" mass="48889">MSLDRFLPAGTLGEGSYGSVFTVYRESDGACFAAKSFSASDDDETLEAGTLRELSILVALRRERERAGKAPHPNIMPAVAVTEIEGIDGFCMVMPSLPMSLGTAILAKALNRDAKMGVAIGLLRALAFLHANSIIHRDVKPDNVLLTEDLTPILADFSLAKVLSGAARADARGAARGGKRTRGRRAESDASSAAGNTAGMGTPTYMAPEVVRGSSYTCAADMWSAGVVIYETVSDAFLSATKDKAAFRILDDLRARLSADKPVPALLRKLLIVDADERIGAPAAIAELLVAQRAMPGVAGASAAPQIGAVDDGDERELALDYFATWAAGVLPHACPRVDALGHAAPAAASSAAPKRRRVDAHSNRSGVRDIDSIVARCCATLDSQNPLTPLLAVSVARRTGAKPMHAAVLCAKLLEVELNDLEGLEGCGDDDGDDDGARGGALGFVLDEYVQAERDIFASLGFSLYV</sequence>
<evidence type="ECO:0000259" key="6">
    <source>
        <dbReference type="PROSITE" id="PS50011"/>
    </source>
</evidence>
<dbReference type="OMA" id="VARCCAT"/>
<gene>
    <name evidence="7" type="ORF">KFE25_002054</name>
</gene>
<dbReference type="CDD" id="cd00180">
    <property type="entry name" value="PKc"/>
    <property type="match status" value="1"/>
</dbReference>
<feature type="region of interest" description="Disordered" evidence="5">
    <location>
        <begin position="173"/>
        <end position="198"/>
    </location>
</feature>
<feature type="binding site" evidence="3">
    <location>
        <position position="35"/>
    </location>
    <ligand>
        <name>ATP</name>
        <dbReference type="ChEBI" id="CHEBI:30616"/>
    </ligand>
</feature>
<dbReference type="GO" id="GO:0044773">
    <property type="term" value="P:mitotic DNA damage checkpoint signaling"/>
    <property type="evidence" value="ECO:0007669"/>
    <property type="project" value="TreeGrafter"/>
</dbReference>
<dbReference type="EMBL" id="JAGTXO010000008">
    <property type="protein sequence ID" value="KAG8466298.1"/>
    <property type="molecule type" value="Genomic_DNA"/>
</dbReference>
<dbReference type="PROSITE" id="PS00107">
    <property type="entry name" value="PROTEIN_KINASE_ATP"/>
    <property type="match status" value="1"/>
</dbReference>
<dbReference type="AlphaFoldDB" id="A0A8J6CG36"/>
<comment type="caution">
    <text evidence="7">The sequence shown here is derived from an EMBL/GenBank/DDBJ whole genome shotgun (WGS) entry which is preliminary data.</text>
</comment>
<dbReference type="PROSITE" id="PS50011">
    <property type="entry name" value="PROTEIN_KINASE_DOM"/>
    <property type="match status" value="1"/>
</dbReference>
<name>A0A8J6CG36_DIALT</name>
<feature type="domain" description="Protein kinase" evidence="6">
    <location>
        <begin position="6"/>
        <end position="290"/>
    </location>
</feature>
<dbReference type="InterPro" id="IPR011009">
    <property type="entry name" value="Kinase-like_dom_sf"/>
</dbReference>
<dbReference type="SMART" id="SM00220">
    <property type="entry name" value="S_TKc"/>
    <property type="match status" value="1"/>
</dbReference>
<evidence type="ECO:0000256" key="3">
    <source>
        <dbReference type="PROSITE-ProRule" id="PRU10141"/>
    </source>
</evidence>
<evidence type="ECO:0000256" key="5">
    <source>
        <dbReference type="SAM" id="MobiDB-lite"/>
    </source>
</evidence>
<reference evidence="7" key="1">
    <citation type="submission" date="2021-05" db="EMBL/GenBank/DDBJ databases">
        <title>The genome of the haptophyte Pavlova lutheri (Diacronema luteri, Pavlovales) - a model for lipid biosynthesis in eukaryotic algae.</title>
        <authorList>
            <person name="Hulatt C.J."/>
            <person name="Posewitz M.C."/>
        </authorList>
    </citation>
    <scope>NUCLEOTIDE SEQUENCE</scope>
    <source>
        <strain evidence="7">NIVA-4/92</strain>
    </source>
</reference>
<dbReference type="GO" id="GO:0005524">
    <property type="term" value="F:ATP binding"/>
    <property type="evidence" value="ECO:0007669"/>
    <property type="project" value="UniProtKB-UniRule"/>
</dbReference>
<organism evidence="7 8">
    <name type="scientific">Diacronema lutheri</name>
    <name type="common">Unicellular marine alga</name>
    <name type="synonym">Monochrysis lutheri</name>
    <dbReference type="NCBI Taxonomy" id="2081491"/>
    <lineage>
        <taxon>Eukaryota</taxon>
        <taxon>Haptista</taxon>
        <taxon>Haptophyta</taxon>
        <taxon>Pavlovophyceae</taxon>
        <taxon>Pavlovales</taxon>
        <taxon>Pavlovaceae</taxon>
        <taxon>Diacronema</taxon>
    </lineage>
</organism>
<dbReference type="InterPro" id="IPR008271">
    <property type="entry name" value="Ser/Thr_kinase_AS"/>
</dbReference>